<dbReference type="Gene3D" id="3.30.30.10">
    <property type="entry name" value="Knottin, scorpion toxin-like"/>
    <property type="match status" value="1"/>
</dbReference>
<organism evidence="2 3">
    <name type="scientific">Chironomus riparius</name>
    <dbReference type="NCBI Taxonomy" id="315576"/>
    <lineage>
        <taxon>Eukaryota</taxon>
        <taxon>Metazoa</taxon>
        <taxon>Ecdysozoa</taxon>
        <taxon>Arthropoda</taxon>
        <taxon>Hexapoda</taxon>
        <taxon>Insecta</taxon>
        <taxon>Pterygota</taxon>
        <taxon>Neoptera</taxon>
        <taxon>Endopterygota</taxon>
        <taxon>Diptera</taxon>
        <taxon>Nematocera</taxon>
        <taxon>Chironomoidea</taxon>
        <taxon>Chironomidae</taxon>
        <taxon>Chironominae</taxon>
        <taxon>Chironomus</taxon>
    </lineage>
</organism>
<dbReference type="GO" id="GO:0051707">
    <property type="term" value="P:response to other organism"/>
    <property type="evidence" value="ECO:0007669"/>
    <property type="project" value="UniProtKB-ARBA"/>
</dbReference>
<dbReference type="Proteomes" id="UP001153620">
    <property type="component" value="Chromosome 3"/>
</dbReference>
<evidence type="ECO:0000256" key="1">
    <source>
        <dbReference type="SAM" id="SignalP"/>
    </source>
</evidence>
<name>A0A9N9S2U2_9DIPT</name>
<proteinExistence type="predicted"/>
<keyword evidence="3" id="KW-1185">Reference proteome</keyword>
<evidence type="ECO:0000313" key="2">
    <source>
        <dbReference type="EMBL" id="CAG9809812.1"/>
    </source>
</evidence>
<accession>A0A9N9S2U2</accession>
<dbReference type="InterPro" id="IPR036574">
    <property type="entry name" value="Scorpion_toxin-like_sf"/>
</dbReference>
<feature type="signal peptide" evidence="1">
    <location>
        <begin position="1"/>
        <end position="19"/>
    </location>
</feature>
<keyword evidence="1" id="KW-0732">Signal</keyword>
<dbReference type="EMBL" id="OU895879">
    <property type="protein sequence ID" value="CAG9809812.1"/>
    <property type="molecule type" value="Genomic_DNA"/>
</dbReference>
<sequence>MRFTFFIVALFAFIALAFATPIDDENQTDLKIGDEKLVCVLSKCNEYCRLIRYTYGKCTIFGNCACYLQK</sequence>
<reference evidence="2" key="1">
    <citation type="submission" date="2022-01" db="EMBL/GenBank/DDBJ databases">
        <authorList>
            <person name="King R."/>
        </authorList>
    </citation>
    <scope>NUCLEOTIDE SEQUENCE</scope>
</reference>
<protein>
    <submittedName>
        <fullName evidence="2">Uncharacterized protein</fullName>
    </submittedName>
</protein>
<reference evidence="2" key="2">
    <citation type="submission" date="2022-10" db="EMBL/GenBank/DDBJ databases">
        <authorList>
            <consortium name="ENA_rothamsted_submissions"/>
            <consortium name="culmorum"/>
            <person name="King R."/>
        </authorList>
    </citation>
    <scope>NUCLEOTIDE SEQUENCE</scope>
</reference>
<dbReference type="AlphaFoldDB" id="A0A9N9S2U2"/>
<feature type="chain" id="PRO_5040264170" evidence="1">
    <location>
        <begin position="20"/>
        <end position="70"/>
    </location>
</feature>
<evidence type="ECO:0000313" key="3">
    <source>
        <dbReference type="Proteomes" id="UP001153620"/>
    </source>
</evidence>
<gene>
    <name evidence="2" type="ORF">CHIRRI_LOCUS12632</name>
</gene>